<keyword evidence="3 8" id="KW-0732">Signal</keyword>
<dbReference type="InterPro" id="IPR050131">
    <property type="entry name" value="Peptidase_S8_subtilisin-like"/>
</dbReference>
<dbReference type="FunFam" id="3.40.50.200:FF:000014">
    <property type="entry name" value="Proteinase K"/>
    <property type="match status" value="1"/>
</dbReference>
<dbReference type="Gene3D" id="3.30.70.80">
    <property type="entry name" value="Peptidase S8 propeptide/proteinase inhibitor I9"/>
    <property type="match status" value="1"/>
</dbReference>
<dbReference type="GO" id="GO:0006508">
    <property type="term" value="P:proteolysis"/>
    <property type="evidence" value="ECO:0007669"/>
    <property type="project" value="UniProtKB-KW"/>
</dbReference>
<dbReference type="PRINTS" id="PR00723">
    <property type="entry name" value="SUBTILISIN"/>
</dbReference>
<evidence type="ECO:0000256" key="4">
    <source>
        <dbReference type="ARBA" id="ARBA00022801"/>
    </source>
</evidence>
<dbReference type="PROSITE" id="PS51892">
    <property type="entry name" value="SUBTILASE"/>
    <property type="match status" value="1"/>
</dbReference>
<dbReference type="PANTHER" id="PTHR43806">
    <property type="entry name" value="PEPTIDASE S8"/>
    <property type="match status" value="1"/>
</dbReference>
<name>A0A8H4U9I5_9HYPO</name>
<evidence type="ECO:0000256" key="6">
    <source>
        <dbReference type="PROSITE-ProRule" id="PRU01240"/>
    </source>
</evidence>
<reference evidence="11" key="2">
    <citation type="submission" date="2020-05" db="EMBL/GenBank/DDBJ databases">
        <authorList>
            <person name="Kim H.-S."/>
            <person name="Proctor R.H."/>
            <person name="Brown D.W."/>
        </authorList>
    </citation>
    <scope>NUCLEOTIDE SEQUENCE</scope>
    <source>
        <strain evidence="11">NRRL 20472</strain>
    </source>
</reference>
<comment type="similarity">
    <text evidence="1 6 7">Belongs to the peptidase S8 family.</text>
</comment>
<dbReference type="EMBL" id="JABEXW010000070">
    <property type="protein sequence ID" value="KAF4972040.1"/>
    <property type="molecule type" value="Genomic_DNA"/>
</dbReference>
<dbReference type="OrthoDB" id="206201at2759"/>
<dbReference type="Proteomes" id="UP000622797">
    <property type="component" value="Unassembled WGS sequence"/>
</dbReference>
<sequence length="394" mass="42150">MHSLKFLLALLPAVLATSTTDDDVVDGKYIITLKSKLPEDKLEQHIEWVGDLHNGSLFRRDESGVDKIWNETFKGYSGEFDKKTIEEIEGSDDVVAVEPVRKVQLYQSITTQNPSTWGLGSISHRTPNWREYRYFPPAGRNMYAYVIDTGININHTDFEGRASLGYNAIRGAEFVDANGHGTHCAGTIAGRQYGVAKNANLVAVKVFHTGGSTTDIVLDGYEWAVSNITNTPGRAQQSVISMSLGGGRSDAFNRAVDVAYNAGVLTVVAAGNDNANASNYSPASAPNAITVGAIDINNNRASFSNFGALVDIFASGVNIPSTWIGSNTATRTISGTSMACPHVAGLALYLKARESLSTPEDVTRRIKRLATTGAVREAGEGSPNLLAYNGAPAS</sequence>
<dbReference type="InterPro" id="IPR015500">
    <property type="entry name" value="Peptidase_S8_subtilisin-rel"/>
</dbReference>
<keyword evidence="4 6" id="KW-0378">Hydrolase</keyword>
<feature type="domain" description="Inhibitor I9" evidence="10">
    <location>
        <begin position="28"/>
        <end position="105"/>
    </location>
</feature>
<organism evidence="11 12">
    <name type="scientific">Fusarium sarcochroum</name>
    <dbReference type="NCBI Taxonomy" id="1208366"/>
    <lineage>
        <taxon>Eukaryota</taxon>
        <taxon>Fungi</taxon>
        <taxon>Dikarya</taxon>
        <taxon>Ascomycota</taxon>
        <taxon>Pezizomycotina</taxon>
        <taxon>Sordariomycetes</taxon>
        <taxon>Hypocreomycetidae</taxon>
        <taxon>Hypocreales</taxon>
        <taxon>Nectriaceae</taxon>
        <taxon>Fusarium</taxon>
        <taxon>Fusarium lateritium species complex</taxon>
    </lineage>
</organism>
<reference evidence="11" key="1">
    <citation type="journal article" date="2020" name="BMC Genomics">
        <title>Correction to: Identification and distribution of gene clusters required for synthesis of sphingolipid metabolism inhibitors in diverse species of the filamentous fungus Fusarium.</title>
        <authorList>
            <person name="Kim H.S."/>
            <person name="Lohmar J.M."/>
            <person name="Busman M."/>
            <person name="Brown D.W."/>
            <person name="Naumann T.A."/>
            <person name="Divon H.H."/>
            <person name="Lysoe E."/>
            <person name="Uhlig S."/>
            <person name="Proctor R.H."/>
        </authorList>
    </citation>
    <scope>NUCLEOTIDE SEQUENCE</scope>
    <source>
        <strain evidence="11">NRRL 20472</strain>
    </source>
</reference>
<dbReference type="InterPro" id="IPR010259">
    <property type="entry name" value="S8pro/Inhibitor_I9"/>
</dbReference>
<keyword evidence="12" id="KW-1185">Reference proteome</keyword>
<dbReference type="SUPFAM" id="SSF52743">
    <property type="entry name" value="Subtilisin-like"/>
    <property type="match status" value="1"/>
</dbReference>
<dbReference type="PANTHER" id="PTHR43806:SF58">
    <property type="entry name" value="ALKALINE PROTEASE 1-RELATED"/>
    <property type="match status" value="1"/>
</dbReference>
<accession>A0A8H4U9I5</accession>
<dbReference type="GO" id="GO:0004252">
    <property type="term" value="F:serine-type endopeptidase activity"/>
    <property type="evidence" value="ECO:0007669"/>
    <property type="project" value="UniProtKB-UniRule"/>
</dbReference>
<dbReference type="AlphaFoldDB" id="A0A8H4U9I5"/>
<dbReference type="InterPro" id="IPR037045">
    <property type="entry name" value="S8pro/Inhibitor_I9_sf"/>
</dbReference>
<keyword evidence="5 6" id="KW-0720">Serine protease</keyword>
<evidence type="ECO:0000259" key="10">
    <source>
        <dbReference type="Pfam" id="PF05922"/>
    </source>
</evidence>
<dbReference type="GO" id="GO:0005576">
    <property type="term" value="C:extracellular region"/>
    <property type="evidence" value="ECO:0007669"/>
    <property type="project" value="UniProtKB-ARBA"/>
</dbReference>
<dbReference type="Gene3D" id="3.40.50.200">
    <property type="entry name" value="Peptidase S8/S53 domain"/>
    <property type="match status" value="1"/>
</dbReference>
<dbReference type="PROSITE" id="PS00138">
    <property type="entry name" value="SUBTILASE_SER"/>
    <property type="match status" value="1"/>
</dbReference>
<keyword evidence="2 6" id="KW-0645">Protease</keyword>
<dbReference type="InterPro" id="IPR000209">
    <property type="entry name" value="Peptidase_S8/S53_dom"/>
</dbReference>
<evidence type="ECO:0000256" key="1">
    <source>
        <dbReference type="ARBA" id="ARBA00011073"/>
    </source>
</evidence>
<dbReference type="InterPro" id="IPR023827">
    <property type="entry name" value="Peptidase_S8_Asp-AS"/>
</dbReference>
<gene>
    <name evidence="11" type="ORF">FSARC_1308</name>
</gene>
<dbReference type="InterPro" id="IPR034193">
    <property type="entry name" value="PCSK9_ProteinaseK-like"/>
</dbReference>
<dbReference type="InterPro" id="IPR022398">
    <property type="entry name" value="Peptidase_S8_His-AS"/>
</dbReference>
<evidence type="ECO:0000256" key="8">
    <source>
        <dbReference type="SAM" id="SignalP"/>
    </source>
</evidence>
<dbReference type="PROSITE" id="PS00137">
    <property type="entry name" value="SUBTILASE_HIS"/>
    <property type="match status" value="1"/>
</dbReference>
<feature type="active site" description="Charge relay system" evidence="6">
    <location>
        <position position="180"/>
    </location>
</feature>
<comment type="caution">
    <text evidence="11">The sequence shown here is derived from an EMBL/GenBank/DDBJ whole genome shotgun (WGS) entry which is preliminary data.</text>
</comment>
<feature type="active site" description="Charge relay system" evidence="6">
    <location>
        <position position="337"/>
    </location>
</feature>
<feature type="active site" description="Charge relay system" evidence="6">
    <location>
        <position position="148"/>
    </location>
</feature>
<feature type="signal peptide" evidence="8">
    <location>
        <begin position="1"/>
        <end position="16"/>
    </location>
</feature>
<dbReference type="InterPro" id="IPR023828">
    <property type="entry name" value="Peptidase_S8_Ser-AS"/>
</dbReference>
<evidence type="ECO:0008006" key="13">
    <source>
        <dbReference type="Google" id="ProtNLM"/>
    </source>
</evidence>
<evidence type="ECO:0000256" key="3">
    <source>
        <dbReference type="ARBA" id="ARBA00022729"/>
    </source>
</evidence>
<proteinExistence type="inferred from homology"/>
<evidence type="ECO:0000313" key="12">
    <source>
        <dbReference type="Proteomes" id="UP000622797"/>
    </source>
</evidence>
<protein>
    <recommendedName>
        <fullName evidence="13">Alkaline proteinase</fullName>
    </recommendedName>
</protein>
<dbReference type="Pfam" id="PF05922">
    <property type="entry name" value="Inhibitor_I9"/>
    <property type="match status" value="1"/>
</dbReference>
<dbReference type="CDD" id="cd04077">
    <property type="entry name" value="Peptidases_S8_PCSK9_ProteinaseK_like"/>
    <property type="match status" value="1"/>
</dbReference>
<evidence type="ECO:0000256" key="5">
    <source>
        <dbReference type="ARBA" id="ARBA00022825"/>
    </source>
</evidence>
<feature type="chain" id="PRO_5034851543" description="Alkaline proteinase" evidence="8">
    <location>
        <begin position="17"/>
        <end position="394"/>
    </location>
</feature>
<evidence type="ECO:0000256" key="7">
    <source>
        <dbReference type="RuleBase" id="RU003355"/>
    </source>
</evidence>
<dbReference type="InterPro" id="IPR036852">
    <property type="entry name" value="Peptidase_S8/S53_dom_sf"/>
</dbReference>
<dbReference type="Pfam" id="PF00082">
    <property type="entry name" value="Peptidase_S8"/>
    <property type="match status" value="1"/>
</dbReference>
<feature type="domain" description="Peptidase S8/S53" evidence="9">
    <location>
        <begin position="146"/>
        <end position="373"/>
    </location>
</feature>
<evidence type="ECO:0000313" key="11">
    <source>
        <dbReference type="EMBL" id="KAF4972040.1"/>
    </source>
</evidence>
<evidence type="ECO:0000256" key="2">
    <source>
        <dbReference type="ARBA" id="ARBA00022670"/>
    </source>
</evidence>
<dbReference type="PROSITE" id="PS00136">
    <property type="entry name" value="SUBTILASE_ASP"/>
    <property type="match status" value="1"/>
</dbReference>
<evidence type="ECO:0000259" key="9">
    <source>
        <dbReference type="Pfam" id="PF00082"/>
    </source>
</evidence>